<evidence type="ECO:0000313" key="1">
    <source>
        <dbReference type="EMBL" id="QVV89024.1"/>
    </source>
</evidence>
<dbReference type="RefSeq" id="WP_214419826.1">
    <property type="nucleotide sequence ID" value="NZ_CP075546.1"/>
</dbReference>
<organism evidence="1 2">
    <name type="scientific">Methanospirillum purgamenti</name>
    <dbReference type="NCBI Taxonomy" id="2834276"/>
    <lineage>
        <taxon>Archaea</taxon>
        <taxon>Methanobacteriati</taxon>
        <taxon>Methanobacteriota</taxon>
        <taxon>Stenosarchaea group</taxon>
        <taxon>Methanomicrobia</taxon>
        <taxon>Methanomicrobiales</taxon>
        <taxon>Methanospirillaceae</taxon>
        <taxon>Methanospirillum</taxon>
    </lineage>
</organism>
<dbReference type="GeneID" id="65095584"/>
<protein>
    <submittedName>
        <fullName evidence="1">Uncharacterized protein</fullName>
    </submittedName>
</protein>
<dbReference type="EMBL" id="CP075546">
    <property type="protein sequence ID" value="QVV89024.1"/>
    <property type="molecule type" value="Genomic_DNA"/>
</dbReference>
<gene>
    <name evidence="1" type="ORF">KHC33_00330</name>
</gene>
<dbReference type="AlphaFoldDB" id="A0A8E7EJD6"/>
<accession>A0A8E7EJD6</accession>
<name>A0A8E7EJD6_9EURY</name>
<reference evidence="1 2" key="1">
    <citation type="submission" date="2021-05" db="EMBL/GenBank/DDBJ databases">
        <title>A novel Methanospirillum isolate from a pyrite-forming mixed culture.</title>
        <authorList>
            <person name="Bunk B."/>
            <person name="Sproer C."/>
            <person name="Spring S."/>
            <person name="Pester M."/>
        </authorList>
    </citation>
    <scope>NUCLEOTIDE SEQUENCE [LARGE SCALE GENOMIC DNA]</scope>
    <source>
        <strain evidence="1 2">J.3.6.1-F.2.7.3</strain>
    </source>
</reference>
<sequence>MTEAISSSPQFSDKTRRALLLAGDRSLSKVKESGAYFITIDPNKEGDLNQEYWDIAVYLLSAKKKSEAVIKALQTRNKKLEPDIQLNYDSLQDIKDLAYTFIETVKEFDPPEEEGVKRHLPYFERDGKLYLTCISAEDRYSYAHLEAGKVVFSPEELDPMGMATVPPELPIHQDRGTTTYIVGLPRSDLLVTSPLLSPDDLYARIRTHFYKYFDAPEVEYELFVYYALYSWYFSKCSTTPYLRLLGDTGKGKSRFLKVISDLCFYPIRASGSSSLSGIMRFKERWMGTLLIDESDLKGNQSDPLIKYLNLGFEKDNPFLLTDKNDVTKTQIFDPFGPKLIAMRQPFRDIATEGRCLSFSPDETAREDIPPELPSRYSDEVAELRALIARFTLEHWGEVSEDCMVSCNGMGLEGRLKQMARPLSIILRLFPDGEDRFKNYLNVRQREIKQTRAESWEGGMFNYALQLALGDEDLISDSEFGKYYFGGKIQAVLPKMIAESLKCSPKAVTRALEGIGMEVRQKRVKIAGDGRSKKARPILVPNKKKWLEITQRYYFSEDGGEVPDCPECLKGPEFNTIQVGISVTDESPGAVFEGSGTIGTIGTQEEERDLNGTHVPVVPLPVETPQEENCFSEPAPTTLHEWLIHYGFSRDFPVDQYVIIPKENRTGLFCFCNGCKEPDRSLPLYWIPGRYHQICQKHFNEMRALCEKEGASNE</sequence>
<dbReference type="Proteomes" id="UP000680656">
    <property type="component" value="Chromosome"/>
</dbReference>
<dbReference type="KEGG" id="mrtj:KHC33_00330"/>
<evidence type="ECO:0000313" key="2">
    <source>
        <dbReference type="Proteomes" id="UP000680656"/>
    </source>
</evidence>
<keyword evidence="2" id="KW-1185">Reference proteome</keyword>
<proteinExistence type="predicted"/>